<gene>
    <name evidence="2" type="ORF">JTE90_010220</name>
</gene>
<dbReference type="EMBL" id="JAFNEN010000385">
    <property type="protein sequence ID" value="KAG8184182.1"/>
    <property type="molecule type" value="Genomic_DNA"/>
</dbReference>
<accession>A0AAV6UIT2</accession>
<keyword evidence="3" id="KW-1185">Reference proteome</keyword>
<evidence type="ECO:0000256" key="1">
    <source>
        <dbReference type="SAM" id="SignalP"/>
    </source>
</evidence>
<evidence type="ECO:0000313" key="2">
    <source>
        <dbReference type="EMBL" id="KAG8184182.1"/>
    </source>
</evidence>
<protein>
    <recommendedName>
        <fullName evidence="4">Secreted protein</fullName>
    </recommendedName>
</protein>
<organism evidence="2 3">
    <name type="scientific">Oedothorax gibbosus</name>
    <dbReference type="NCBI Taxonomy" id="931172"/>
    <lineage>
        <taxon>Eukaryota</taxon>
        <taxon>Metazoa</taxon>
        <taxon>Ecdysozoa</taxon>
        <taxon>Arthropoda</taxon>
        <taxon>Chelicerata</taxon>
        <taxon>Arachnida</taxon>
        <taxon>Araneae</taxon>
        <taxon>Araneomorphae</taxon>
        <taxon>Entelegynae</taxon>
        <taxon>Araneoidea</taxon>
        <taxon>Linyphiidae</taxon>
        <taxon>Erigoninae</taxon>
        <taxon>Oedothorax</taxon>
    </lineage>
</organism>
<comment type="caution">
    <text evidence="2">The sequence shown here is derived from an EMBL/GenBank/DDBJ whole genome shotgun (WGS) entry which is preliminary data.</text>
</comment>
<dbReference type="Proteomes" id="UP000827092">
    <property type="component" value="Unassembled WGS sequence"/>
</dbReference>
<name>A0AAV6UIT2_9ARAC</name>
<evidence type="ECO:0000313" key="3">
    <source>
        <dbReference type="Proteomes" id="UP000827092"/>
    </source>
</evidence>
<proteinExistence type="predicted"/>
<dbReference type="AlphaFoldDB" id="A0AAV6UIT2"/>
<feature type="signal peptide" evidence="1">
    <location>
        <begin position="1"/>
        <end position="21"/>
    </location>
</feature>
<sequence>MSLYHSLCIFVLLVPYSLVRPLSMHLFPNPVIKKSARCFCSCRNGGSGSRMFSRRSLTHTRQRDHFLVATRARATQKNIGMVGSQRRLDIDVHL</sequence>
<keyword evidence="1" id="KW-0732">Signal</keyword>
<evidence type="ECO:0008006" key="4">
    <source>
        <dbReference type="Google" id="ProtNLM"/>
    </source>
</evidence>
<reference evidence="2 3" key="1">
    <citation type="journal article" date="2022" name="Nat. Ecol. Evol.">
        <title>A masculinizing supergene underlies an exaggerated male reproductive morph in a spider.</title>
        <authorList>
            <person name="Hendrickx F."/>
            <person name="De Corte Z."/>
            <person name="Sonet G."/>
            <person name="Van Belleghem S.M."/>
            <person name="Kostlbacher S."/>
            <person name="Vangestel C."/>
        </authorList>
    </citation>
    <scope>NUCLEOTIDE SEQUENCE [LARGE SCALE GENOMIC DNA]</scope>
    <source>
        <strain evidence="2">W744_W776</strain>
    </source>
</reference>
<feature type="chain" id="PRO_5043820804" description="Secreted protein" evidence="1">
    <location>
        <begin position="22"/>
        <end position="94"/>
    </location>
</feature>